<gene>
    <name evidence="2" type="ORF">E5676_scaffold500G001090</name>
</gene>
<evidence type="ECO:0000256" key="1">
    <source>
        <dbReference type="SAM" id="MobiDB-lite"/>
    </source>
</evidence>
<reference evidence="2 3" key="1">
    <citation type="submission" date="2019-08" db="EMBL/GenBank/DDBJ databases">
        <title>Draft genome sequences of two oriental melons (Cucumis melo L. var makuwa).</title>
        <authorList>
            <person name="Kwon S.-Y."/>
        </authorList>
    </citation>
    <scope>NUCLEOTIDE SEQUENCE [LARGE SCALE GENOMIC DNA]</scope>
    <source>
        <strain evidence="3">cv. Chang Bougi</strain>
        <tissue evidence="2">Leaf</tissue>
    </source>
</reference>
<comment type="caution">
    <text evidence="2">The sequence shown here is derived from an EMBL/GenBank/DDBJ whole genome shotgun (WGS) entry which is preliminary data.</text>
</comment>
<proteinExistence type="predicted"/>
<sequence>MEGEELQRSRINGGGGGDDEKWVADSSVDYKGRVPLRASTGAWKASLFIIVKFCY</sequence>
<accession>A0A5D3DIZ3</accession>
<dbReference type="Proteomes" id="UP000321947">
    <property type="component" value="Unassembled WGS sequence"/>
</dbReference>
<dbReference type="AlphaFoldDB" id="A0A5D3DIZ3"/>
<feature type="region of interest" description="Disordered" evidence="1">
    <location>
        <begin position="1"/>
        <end position="23"/>
    </location>
</feature>
<evidence type="ECO:0000313" key="3">
    <source>
        <dbReference type="Proteomes" id="UP000321947"/>
    </source>
</evidence>
<dbReference type="EMBL" id="SSTD01004451">
    <property type="protein sequence ID" value="TYK23597.1"/>
    <property type="molecule type" value="Genomic_DNA"/>
</dbReference>
<evidence type="ECO:0000313" key="2">
    <source>
        <dbReference type="EMBL" id="TYK23597.1"/>
    </source>
</evidence>
<organism evidence="2 3">
    <name type="scientific">Cucumis melo var. makuwa</name>
    <name type="common">Oriental melon</name>
    <dbReference type="NCBI Taxonomy" id="1194695"/>
    <lineage>
        <taxon>Eukaryota</taxon>
        <taxon>Viridiplantae</taxon>
        <taxon>Streptophyta</taxon>
        <taxon>Embryophyta</taxon>
        <taxon>Tracheophyta</taxon>
        <taxon>Spermatophyta</taxon>
        <taxon>Magnoliopsida</taxon>
        <taxon>eudicotyledons</taxon>
        <taxon>Gunneridae</taxon>
        <taxon>Pentapetalae</taxon>
        <taxon>rosids</taxon>
        <taxon>fabids</taxon>
        <taxon>Cucurbitales</taxon>
        <taxon>Cucurbitaceae</taxon>
        <taxon>Benincaseae</taxon>
        <taxon>Cucumis</taxon>
    </lineage>
</organism>
<name>A0A5D3DIZ3_CUCMM</name>
<protein>
    <submittedName>
        <fullName evidence="2">Protein NRT1/ PTR FAMILY 5.6</fullName>
    </submittedName>
</protein>